<sequence length="460" mass="52868">MANMRMRFDFKPQHTVLTSSPNFPSTTDSTGSKCLYNCSCYCCLQGCCVATCCCCCCCSASFYSPTTPIQTDVKNFVRKPPFLSITVSTAHRWLVTVASILIGNIVLHKKGQSSICNPGKRVIVSSSSVSTSSTSISPTGQANASADIKLKEQHTHWQKHTSYDIANDQQLKTNNLCKMFCNNRKRQRRRRRRRRRPRRRPRRRHRSNRDTNHLGAASNRQREYQMENTQQDDIFQLSLKKDNALCFSLDSLKAMRTRNNLVSTDSTLRHCSKTKRNRANLVWLLIGLFWLEVKFINCNAVGSGSGYVSNLVAQRSCTLCQLEDHFYSNKGIQYRPYRIVEFAPQKTRVPNQKLSIRSAQMHIRIEKGANAESEANLQIDRLIDEKRKSRMDLTRHRIKIWVFRMTGAVNITEKEIDQDFLFRASFDVDTDNLGWQKFDLTETIPFSANAICPIKYRCIP</sequence>
<dbReference type="OrthoDB" id="10608555at2759"/>
<name>A0A0M5J2V4_DROBS</name>
<evidence type="ECO:0000313" key="2">
    <source>
        <dbReference type="EMBL" id="ALC48136.1"/>
    </source>
</evidence>
<evidence type="ECO:0000313" key="3">
    <source>
        <dbReference type="Proteomes" id="UP000494163"/>
    </source>
</evidence>
<evidence type="ECO:0000256" key="1">
    <source>
        <dbReference type="SAM" id="MobiDB-lite"/>
    </source>
</evidence>
<proteinExistence type="predicted"/>
<dbReference type="AlphaFoldDB" id="A0A0M5J2V4"/>
<accession>A0A0M5J2V4</accession>
<protein>
    <submittedName>
        <fullName evidence="2">Actbeta</fullName>
    </submittedName>
</protein>
<feature type="compositionally biased region" description="Basic residues" evidence="1">
    <location>
        <begin position="183"/>
        <end position="207"/>
    </location>
</feature>
<organism evidence="2 3">
    <name type="scientific">Drosophila busckii</name>
    <name type="common">Fruit fly</name>
    <dbReference type="NCBI Taxonomy" id="30019"/>
    <lineage>
        <taxon>Eukaryota</taxon>
        <taxon>Metazoa</taxon>
        <taxon>Ecdysozoa</taxon>
        <taxon>Arthropoda</taxon>
        <taxon>Hexapoda</taxon>
        <taxon>Insecta</taxon>
        <taxon>Pterygota</taxon>
        <taxon>Neoptera</taxon>
        <taxon>Endopterygota</taxon>
        <taxon>Diptera</taxon>
        <taxon>Brachycera</taxon>
        <taxon>Muscomorpha</taxon>
        <taxon>Ephydroidea</taxon>
        <taxon>Drosophilidae</taxon>
        <taxon>Drosophila</taxon>
    </lineage>
</organism>
<dbReference type="Proteomes" id="UP000494163">
    <property type="component" value="Chromosome 4"/>
</dbReference>
<gene>
    <name evidence="2" type="ORF">Dbus_chr4g74</name>
</gene>
<reference evidence="2 3" key="1">
    <citation type="submission" date="2015-08" db="EMBL/GenBank/DDBJ databases">
        <title>Ancestral chromatin configuration constrains chromatin evolution on differentiating sex chromosomes in Drosophila.</title>
        <authorList>
            <person name="Zhou Q."/>
            <person name="Bachtrog D."/>
        </authorList>
    </citation>
    <scope>NUCLEOTIDE SEQUENCE [LARGE SCALE GENOMIC DNA]</scope>
    <source>
        <tissue evidence="2">Whole larvae</tissue>
    </source>
</reference>
<dbReference type="EMBL" id="CP012527">
    <property type="protein sequence ID" value="ALC48136.1"/>
    <property type="molecule type" value="Genomic_DNA"/>
</dbReference>
<dbReference type="OMA" id="ANAICPI"/>
<keyword evidence="3" id="KW-1185">Reference proteome</keyword>
<feature type="region of interest" description="Disordered" evidence="1">
    <location>
        <begin position="176"/>
        <end position="223"/>
    </location>
</feature>
<dbReference type="STRING" id="30019.A0A0M5J2V4"/>